<dbReference type="GO" id="GO:0022857">
    <property type="term" value="F:transmembrane transporter activity"/>
    <property type="evidence" value="ECO:0007669"/>
    <property type="project" value="InterPro"/>
</dbReference>
<dbReference type="InterPro" id="IPR020846">
    <property type="entry name" value="MFS_dom"/>
</dbReference>
<feature type="transmembrane region" description="Helical" evidence="6">
    <location>
        <begin position="304"/>
        <end position="322"/>
    </location>
</feature>
<dbReference type="InterPro" id="IPR011701">
    <property type="entry name" value="MFS"/>
</dbReference>
<dbReference type="CDD" id="cd17316">
    <property type="entry name" value="MFS_SV2_like"/>
    <property type="match status" value="1"/>
</dbReference>
<dbReference type="OrthoDB" id="8953821at2"/>
<sequence length="451" mass="48240">MTTEKADDLSGKKAVAGSGVLSVDASFARAKLTPQHFKVGFVLWVAFAVEAWEMLQLAYIASGVEAGLQITAAQLGLVISSLFFGMIPGALLWGPIVDRLGRRASCMWSLGIYGLITLASSLAPTFELLVAARVAGGFALVGLFVVVFVYFEELLPTRHRGTGATLLASGWMLGTVIALAVAGAIGADGWRWVIAIGGLGSSVWAFVIRASLPESPCWLVQVGRDDDARAALRQLRMPEVVCPARQDTPVQDLKVSAKELFTGRLLRRSVAQMAISLLLCWAYWGLQSWLPTLLVNRGMTWSGSLWFVFMNTLFGTVGYLSAAWMTGHFGRKRVFISYLALAVVNAAIFTTTETSTCLYIASCGLAFFSLGAFGVWNAWVPELYPTRVRGQGVSLGIFSQRVGTAIAPSVVGVLIATSVSLSATLIIIHAALIVTLLVALAVPETEGRNLS</sequence>
<organism evidence="8 9">
    <name type="scientific">Mycobacterium aquaticum</name>
    <dbReference type="NCBI Taxonomy" id="1927124"/>
    <lineage>
        <taxon>Bacteria</taxon>
        <taxon>Bacillati</taxon>
        <taxon>Actinomycetota</taxon>
        <taxon>Actinomycetes</taxon>
        <taxon>Mycobacteriales</taxon>
        <taxon>Mycobacteriaceae</taxon>
        <taxon>Mycobacterium</taxon>
    </lineage>
</organism>
<comment type="caution">
    <text evidence="8">The sequence shown here is derived from an EMBL/GenBank/DDBJ whole genome shotgun (WGS) entry which is preliminary data.</text>
</comment>
<protein>
    <recommendedName>
        <fullName evidence="7">Major facilitator superfamily (MFS) profile domain-containing protein</fullName>
    </recommendedName>
</protein>
<evidence type="ECO:0000256" key="1">
    <source>
        <dbReference type="ARBA" id="ARBA00004651"/>
    </source>
</evidence>
<feature type="transmembrane region" description="Helical" evidence="6">
    <location>
        <begin position="334"/>
        <end position="352"/>
    </location>
</feature>
<dbReference type="RefSeq" id="WP_083160428.1">
    <property type="nucleotide sequence ID" value="NZ_MVHF01000002.1"/>
</dbReference>
<dbReference type="Proteomes" id="UP000192448">
    <property type="component" value="Unassembled WGS sequence"/>
</dbReference>
<evidence type="ECO:0000259" key="7">
    <source>
        <dbReference type="PROSITE" id="PS50850"/>
    </source>
</evidence>
<dbReference type="SUPFAM" id="SSF103473">
    <property type="entry name" value="MFS general substrate transporter"/>
    <property type="match status" value="1"/>
</dbReference>
<proteinExistence type="predicted"/>
<dbReference type="PANTHER" id="PTHR23511">
    <property type="entry name" value="SYNAPTIC VESICLE GLYCOPROTEIN 2"/>
    <property type="match status" value="1"/>
</dbReference>
<keyword evidence="3 6" id="KW-0812">Transmembrane</keyword>
<keyword evidence="4 6" id="KW-1133">Transmembrane helix</keyword>
<feature type="transmembrane region" description="Helical" evidence="6">
    <location>
        <begin position="192"/>
        <end position="212"/>
    </location>
</feature>
<name>A0A1X0BA56_9MYCO</name>
<evidence type="ECO:0000313" key="8">
    <source>
        <dbReference type="EMBL" id="ORA39231.1"/>
    </source>
</evidence>
<feature type="transmembrane region" description="Helical" evidence="6">
    <location>
        <begin position="163"/>
        <end position="186"/>
    </location>
</feature>
<dbReference type="PROSITE" id="PS50850">
    <property type="entry name" value="MFS"/>
    <property type="match status" value="1"/>
</dbReference>
<gene>
    <name evidence="8" type="ORF">BST13_02915</name>
</gene>
<evidence type="ECO:0000256" key="2">
    <source>
        <dbReference type="ARBA" id="ARBA00022448"/>
    </source>
</evidence>
<evidence type="ECO:0000256" key="6">
    <source>
        <dbReference type="SAM" id="Phobius"/>
    </source>
</evidence>
<dbReference type="Gene3D" id="1.20.1250.20">
    <property type="entry name" value="MFS general substrate transporter like domains"/>
    <property type="match status" value="1"/>
</dbReference>
<evidence type="ECO:0000256" key="3">
    <source>
        <dbReference type="ARBA" id="ARBA00022692"/>
    </source>
</evidence>
<feature type="transmembrane region" description="Helical" evidence="6">
    <location>
        <begin position="106"/>
        <end position="124"/>
    </location>
</feature>
<dbReference type="InterPro" id="IPR036259">
    <property type="entry name" value="MFS_trans_sf"/>
</dbReference>
<comment type="subcellular location">
    <subcellularLocation>
        <location evidence="1">Cell membrane</location>
        <topology evidence="1">Multi-pass membrane protein</topology>
    </subcellularLocation>
</comment>
<accession>A0A1X0BA56</accession>
<dbReference type="Pfam" id="PF07690">
    <property type="entry name" value="MFS_1"/>
    <property type="match status" value="1"/>
</dbReference>
<keyword evidence="2" id="KW-0813">Transport</keyword>
<dbReference type="PANTHER" id="PTHR23511:SF34">
    <property type="entry name" value="SYNAPTIC VESICLE GLYCOPROTEIN 2"/>
    <property type="match status" value="1"/>
</dbReference>
<feature type="transmembrane region" description="Helical" evidence="6">
    <location>
        <begin position="392"/>
        <end position="415"/>
    </location>
</feature>
<dbReference type="AlphaFoldDB" id="A0A1X0BA56"/>
<feature type="transmembrane region" description="Helical" evidence="6">
    <location>
        <begin position="358"/>
        <end position="380"/>
    </location>
</feature>
<keyword evidence="9" id="KW-1185">Reference proteome</keyword>
<evidence type="ECO:0000256" key="4">
    <source>
        <dbReference type="ARBA" id="ARBA00022989"/>
    </source>
</evidence>
<feature type="transmembrane region" description="Helical" evidence="6">
    <location>
        <begin position="130"/>
        <end position="151"/>
    </location>
</feature>
<evidence type="ECO:0000256" key="5">
    <source>
        <dbReference type="ARBA" id="ARBA00023136"/>
    </source>
</evidence>
<evidence type="ECO:0000313" key="9">
    <source>
        <dbReference type="Proteomes" id="UP000192448"/>
    </source>
</evidence>
<feature type="transmembrane region" description="Helical" evidence="6">
    <location>
        <begin position="73"/>
        <end position="94"/>
    </location>
</feature>
<keyword evidence="5 6" id="KW-0472">Membrane</keyword>
<dbReference type="GO" id="GO:0005886">
    <property type="term" value="C:plasma membrane"/>
    <property type="evidence" value="ECO:0007669"/>
    <property type="project" value="UniProtKB-SubCell"/>
</dbReference>
<dbReference type="EMBL" id="MVHF01000002">
    <property type="protein sequence ID" value="ORA39231.1"/>
    <property type="molecule type" value="Genomic_DNA"/>
</dbReference>
<feature type="transmembrane region" description="Helical" evidence="6">
    <location>
        <begin position="39"/>
        <end position="61"/>
    </location>
</feature>
<feature type="domain" description="Major facilitator superfamily (MFS) profile" evidence="7">
    <location>
        <begin position="39"/>
        <end position="446"/>
    </location>
</feature>
<feature type="transmembrane region" description="Helical" evidence="6">
    <location>
        <begin position="421"/>
        <end position="442"/>
    </location>
</feature>
<reference evidence="8 9" key="1">
    <citation type="submission" date="2017-02" db="EMBL/GenBank/DDBJ databases">
        <title>The new phylogeny of genus Mycobacterium.</title>
        <authorList>
            <person name="Tortoli E."/>
            <person name="Trovato A."/>
            <person name="Cirillo D.M."/>
        </authorList>
    </citation>
    <scope>NUCLEOTIDE SEQUENCE [LARGE SCALE GENOMIC DNA]</scope>
    <source>
        <strain evidence="8 9">RW6</strain>
    </source>
</reference>
<feature type="transmembrane region" description="Helical" evidence="6">
    <location>
        <begin position="265"/>
        <end position="284"/>
    </location>
</feature>